<dbReference type="PROSITE" id="PS50850">
    <property type="entry name" value="MFS"/>
    <property type="match status" value="1"/>
</dbReference>
<reference evidence="5" key="2">
    <citation type="submission" date="2014-06" db="EMBL/GenBank/DDBJ databases">
        <title>The complete genome of Blastobotrys (Arxula) adeninivorans LS3 - a yeast of biotechnological interest.</title>
        <authorList>
            <person name="Kunze G."/>
            <person name="Gaillardin C."/>
            <person name="Czernicka M."/>
            <person name="Durrens P."/>
            <person name="Martin T."/>
            <person name="Boer E."/>
            <person name="Gabaldon T."/>
            <person name="Cruz J."/>
            <person name="Talla E."/>
            <person name="Marck C."/>
            <person name="Goffeau A."/>
            <person name="Barbe V."/>
            <person name="Baret P."/>
            <person name="Baronian K."/>
            <person name="Beier S."/>
            <person name="Bleykasten C."/>
            <person name="Bode R."/>
            <person name="Casaregola S."/>
            <person name="Despons L."/>
            <person name="Fairhead C."/>
            <person name="Giersberg M."/>
            <person name="Gierski P."/>
            <person name="Hahnel U."/>
            <person name="Hartmann A."/>
            <person name="Jankowska D."/>
            <person name="Jubin C."/>
            <person name="Jung P."/>
            <person name="Lafontaine I."/>
            <person name="Leh-Louis V."/>
            <person name="Lemaire M."/>
            <person name="Marcet-Houben M."/>
            <person name="Mascher M."/>
            <person name="Morel G."/>
            <person name="Richard G.-F."/>
            <person name="Riechen J."/>
            <person name="Sacerdot C."/>
            <person name="Sarkar A."/>
            <person name="Savel G."/>
            <person name="Schacherer J."/>
            <person name="Sherman D."/>
            <person name="Straub M.-L."/>
            <person name="Stein N."/>
            <person name="Thierry A."/>
            <person name="Trautwein-Schult A."/>
            <person name="Westhof E."/>
            <person name="Worch S."/>
            <person name="Dujon B."/>
            <person name="Souciet J.-L."/>
            <person name="Wincker P."/>
            <person name="Scholz U."/>
            <person name="Neuveglise N."/>
        </authorList>
    </citation>
    <scope>NUCLEOTIDE SEQUENCE</scope>
    <source>
        <strain evidence="5">LS3</strain>
    </source>
</reference>
<gene>
    <name evidence="5" type="ORF">GNLVRS02_ARAD1D03124g</name>
</gene>
<evidence type="ECO:0000256" key="2">
    <source>
        <dbReference type="SAM" id="MobiDB-lite"/>
    </source>
</evidence>
<dbReference type="PANTHER" id="PTHR23520">
    <property type="entry name" value="TRANSPORTER, PUTATIVE (AFU_ORTHOLOGUE AFUA_3G04000)-RELATED"/>
    <property type="match status" value="1"/>
</dbReference>
<feature type="transmembrane region" description="Helical" evidence="3">
    <location>
        <begin position="347"/>
        <end position="366"/>
    </location>
</feature>
<organism evidence="5">
    <name type="scientific">Blastobotrys adeninivorans</name>
    <name type="common">Yeast</name>
    <name type="synonym">Arxula adeninivorans</name>
    <dbReference type="NCBI Taxonomy" id="409370"/>
    <lineage>
        <taxon>Eukaryota</taxon>
        <taxon>Fungi</taxon>
        <taxon>Dikarya</taxon>
        <taxon>Ascomycota</taxon>
        <taxon>Saccharomycotina</taxon>
        <taxon>Dipodascomycetes</taxon>
        <taxon>Dipodascales</taxon>
        <taxon>Trichomonascaceae</taxon>
        <taxon>Blastobotrys</taxon>
    </lineage>
</organism>
<dbReference type="PhylomeDB" id="A0A060T8F0"/>
<feature type="transmembrane region" description="Helical" evidence="3">
    <location>
        <begin position="193"/>
        <end position="210"/>
    </location>
</feature>
<dbReference type="EMBL" id="HG937694">
    <property type="protein sequence ID" value="CDP37074.1"/>
    <property type="molecule type" value="Genomic_DNA"/>
</dbReference>
<accession>A0A060T8F0</accession>
<dbReference type="InterPro" id="IPR036259">
    <property type="entry name" value="MFS_trans_sf"/>
</dbReference>
<dbReference type="Pfam" id="PF07690">
    <property type="entry name" value="MFS_1"/>
    <property type="match status" value="1"/>
</dbReference>
<name>A0A060T8F0_BLAAD</name>
<feature type="transmembrane region" description="Helical" evidence="3">
    <location>
        <begin position="306"/>
        <end position="327"/>
    </location>
</feature>
<feature type="transmembrane region" description="Helical" evidence="3">
    <location>
        <begin position="152"/>
        <end position="173"/>
    </location>
</feature>
<reference evidence="5" key="1">
    <citation type="submission" date="2014-02" db="EMBL/GenBank/DDBJ databases">
        <authorList>
            <person name="Genoscope - CEA"/>
        </authorList>
    </citation>
    <scope>NUCLEOTIDE SEQUENCE</scope>
    <source>
        <strain evidence="5">LS3</strain>
    </source>
</reference>
<dbReference type="AlphaFoldDB" id="A0A060T8F0"/>
<dbReference type="InterPro" id="IPR020846">
    <property type="entry name" value="MFS_dom"/>
</dbReference>
<keyword evidence="3" id="KW-0472">Membrane</keyword>
<dbReference type="GO" id="GO:0022857">
    <property type="term" value="F:transmembrane transporter activity"/>
    <property type="evidence" value="ECO:0007669"/>
    <property type="project" value="InterPro"/>
</dbReference>
<evidence type="ECO:0000313" key="5">
    <source>
        <dbReference type="EMBL" id="CDP37074.1"/>
    </source>
</evidence>
<feature type="transmembrane region" description="Helical" evidence="3">
    <location>
        <begin position="31"/>
        <end position="48"/>
    </location>
</feature>
<evidence type="ECO:0000259" key="4">
    <source>
        <dbReference type="PROSITE" id="PS50850"/>
    </source>
</evidence>
<keyword evidence="3" id="KW-1133">Transmembrane helix</keyword>
<sequence length="452" mass="49127">MKFFSIFSRETGVSVLASTSKDVRLLMFMRMVRMMAFGQTSLILALFLKELGVEEKLIGVFMTSTLLGDVLISYFVTLYADRLGRRNVLIGGAALMTTSGLVFAWSSNYYVLVLASIIGVISPGGNEIGPFRAVEESSLAHLLPLEERADVYAWYALLGSLGMALGSLSGGWLIETSRRQLGAGVLESYRYLFALYSIMGVIKLTATSLLTKRVELEPESIQVDNTNTNDDTRPLLERAQSGDNRNAAPKPKWAVLPPLSPESRKIVVLLSWLFAMDSFASSMASFSWLTYYIAKKFSASINEGQLGTIFFVTGVIASVATLGGSAISRRLGPLLTMVITHLPSSTLLALIPLPSSLTFTLVILIARSCTSSMDIAPRQSFLSAVVLKEERTAVMGWVNVVKTLAQAFGTLVTGDLTGKGMQWLAFVIAGSLKVAYDLGILATFINVKLHEH</sequence>
<dbReference type="Gene3D" id="1.20.1250.20">
    <property type="entry name" value="MFS general substrate transporter like domains"/>
    <property type="match status" value="1"/>
</dbReference>
<protein>
    <submittedName>
        <fullName evidence="5">ARAD1D03124p</fullName>
    </submittedName>
</protein>
<evidence type="ECO:0000256" key="3">
    <source>
        <dbReference type="SAM" id="Phobius"/>
    </source>
</evidence>
<evidence type="ECO:0000256" key="1">
    <source>
        <dbReference type="ARBA" id="ARBA00004141"/>
    </source>
</evidence>
<dbReference type="InterPro" id="IPR011701">
    <property type="entry name" value="MFS"/>
</dbReference>
<dbReference type="GO" id="GO:0000329">
    <property type="term" value="C:fungal-type vacuole membrane"/>
    <property type="evidence" value="ECO:0007669"/>
    <property type="project" value="TreeGrafter"/>
</dbReference>
<feature type="transmembrane region" description="Helical" evidence="3">
    <location>
        <begin position="60"/>
        <end position="80"/>
    </location>
</feature>
<dbReference type="SUPFAM" id="SSF103473">
    <property type="entry name" value="MFS general substrate transporter"/>
    <property type="match status" value="1"/>
</dbReference>
<feature type="domain" description="Major facilitator superfamily (MFS) profile" evidence="4">
    <location>
        <begin position="1"/>
        <end position="448"/>
    </location>
</feature>
<feature type="region of interest" description="Disordered" evidence="2">
    <location>
        <begin position="221"/>
        <end position="249"/>
    </location>
</feature>
<proteinExistence type="predicted"/>
<comment type="subcellular location">
    <subcellularLocation>
        <location evidence="1">Membrane</location>
        <topology evidence="1">Multi-pass membrane protein</topology>
    </subcellularLocation>
</comment>
<keyword evidence="3" id="KW-0812">Transmembrane</keyword>
<dbReference type="PANTHER" id="PTHR23520:SF5">
    <property type="entry name" value="TRANSPORTER, PUTATIVE (AFU_ORTHOLOGUE AFUA_3G04000)-RELATED"/>
    <property type="match status" value="1"/>
</dbReference>
<feature type="transmembrane region" description="Helical" evidence="3">
    <location>
        <begin position="266"/>
        <end position="294"/>
    </location>
</feature>